<dbReference type="InterPro" id="IPR029336">
    <property type="entry name" value="DUF4594"/>
</dbReference>
<dbReference type="InParanoid" id="A0A482WTX1"/>
<feature type="region of interest" description="Disordered" evidence="3">
    <location>
        <begin position="442"/>
        <end position="498"/>
    </location>
</feature>
<protein>
    <submittedName>
        <fullName evidence="4">Uncharacterized protein</fullName>
    </submittedName>
</protein>
<sequence length="832" mass="92809">MTATADEEARRLDERIAEIRRKNEAILRRRKEIEEDKKLAEQQNAVVQLKPSIEDWPRERTPAMKPSKREMAGGDSMNSSFQDSPSPRGSGRRERPGTSSRGRDLMEKGAGPPPDPRSFLSDPDRDGGVENSRERPGRVRNESGPEFQERGGSQRDKFDQRGRGSERRSGGRGRGGGRGGGGGGGDNERGKRRDEAWRVERHKIDEARIERQKDSDGRWRREWDNEKLNFEVEGDDNKHPALTPTKTVPSKALGGRLSQWKTSVNKEVENDSHAFKRQSRGPEHVPESGFSRISALKSSPDVFRNENLEKSSSSPKYEPTPKQKVSPLASLERTILTESENFKITIKNKEPGRKEENSGSFSRDGKVRNERQPKKRAGILRTSQSSVSDEDASCPSSPAKFTQYENMTFTIRNEPVNIKRSDLEKMSHEDFVKLSQVAKPPLPSFRPPIKKETQNLVQAKTAEEDDDSWEDVNTSGTESLYESGPESPSKVSANPGVGNQSQAVPYTNFICLVPPKPSTPVTGEPVPTIIHQTPHLEIIRQIPPPTIIHQAPSQVINYQNPTSAIIHQKPPLEIIHQTQASTINYQNPPSAIIHQKPPLEIIHNNPPPTIIHQNPHPQIIHQNPPTEIIHQNTPPSIIYQNPPPSIIHQNQHPEISHQTPPPAIIYQTPPPVITHQTPPPAIIYQTPPPVISHQTPPPVITHQTPPPVITHQTPPPAIIHQPPPAASSVVDEIISESIVFVPPTTQTVTIEAPPYPYETVANIETTPNHSFNLDNYIVLVKPDTSFEEKVQLEDMNEQLQRNSHSPTVLPDSAIVSNNEEATKDAKLTEEPL</sequence>
<feature type="compositionally biased region" description="Basic and acidic residues" evidence="3">
    <location>
        <begin position="347"/>
        <end position="372"/>
    </location>
</feature>
<reference evidence="4 5" key="1">
    <citation type="journal article" date="2017" name="Gigascience">
        <title>Genome sequence of the small brown planthopper, Laodelphax striatellus.</title>
        <authorList>
            <person name="Zhu J."/>
            <person name="Jiang F."/>
            <person name="Wang X."/>
            <person name="Yang P."/>
            <person name="Bao Y."/>
            <person name="Zhao W."/>
            <person name="Wang W."/>
            <person name="Lu H."/>
            <person name="Wang Q."/>
            <person name="Cui N."/>
            <person name="Li J."/>
            <person name="Chen X."/>
            <person name="Luo L."/>
            <person name="Yu J."/>
            <person name="Kang L."/>
            <person name="Cui F."/>
        </authorList>
    </citation>
    <scope>NUCLEOTIDE SEQUENCE [LARGE SCALE GENOMIC DNA]</scope>
    <source>
        <strain evidence="4">Lst14</strain>
    </source>
</reference>
<keyword evidence="2" id="KW-0175">Coiled coil</keyword>
<dbReference type="STRING" id="195883.A0A482WTX1"/>
<comment type="caution">
    <text evidence="4">The sequence shown here is derived from an EMBL/GenBank/DDBJ whole genome shotgun (WGS) entry which is preliminary data.</text>
</comment>
<feature type="compositionally biased region" description="Gly residues" evidence="3">
    <location>
        <begin position="172"/>
        <end position="185"/>
    </location>
</feature>
<dbReference type="OrthoDB" id="6630920at2759"/>
<gene>
    <name evidence="4" type="ORF">LSTR_LSTR005059</name>
</gene>
<dbReference type="Proteomes" id="UP000291343">
    <property type="component" value="Unassembled WGS sequence"/>
</dbReference>
<feature type="compositionally biased region" description="Basic and acidic residues" evidence="3">
    <location>
        <begin position="820"/>
        <end position="832"/>
    </location>
</feature>
<feature type="compositionally biased region" description="Basic and acidic residues" evidence="3">
    <location>
        <begin position="91"/>
        <end position="107"/>
    </location>
</feature>
<name>A0A482WTX1_LAOST</name>
<organism evidence="4 5">
    <name type="scientific">Laodelphax striatellus</name>
    <name type="common">Small brown planthopper</name>
    <name type="synonym">Delphax striatella</name>
    <dbReference type="NCBI Taxonomy" id="195883"/>
    <lineage>
        <taxon>Eukaryota</taxon>
        <taxon>Metazoa</taxon>
        <taxon>Ecdysozoa</taxon>
        <taxon>Arthropoda</taxon>
        <taxon>Hexapoda</taxon>
        <taxon>Insecta</taxon>
        <taxon>Pterygota</taxon>
        <taxon>Neoptera</taxon>
        <taxon>Paraneoptera</taxon>
        <taxon>Hemiptera</taxon>
        <taxon>Auchenorrhyncha</taxon>
        <taxon>Fulgoroidea</taxon>
        <taxon>Delphacidae</taxon>
        <taxon>Criomorphinae</taxon>
        <taxon>Laodelphax</taxon>
    </lineage>
</organism>
<feature type="compositionally biased region" description="Basic and acidic residues" evidence="3">
    <location>
        <begin position="122"/>
        <end position="169"/>
    </location>
</feature>
<evidence type="ECO:0000256" key="2">
    <source>
        <dbReference type="ARBA" id="ARBA00023054"/>
    </source>
</evidence>
<evidence type="ECO:0000256" key="1">
    <source>
        <dbReference type="ARBA" id="ARBA00022553"/>
    </source>
</evidence>
<keyword evidence="5" id="KW-1185">Reference proteome</keyword>
<feature type="compositionally biased region" description="Basic and acidic residues" evidence="3">
    <location>
        <begin position="264"/>
        <end position="286"/>
    </location>
</feature>
<keyword evidence="1" id="KW-0597">Phosphoprotein</keyword>
<dbReference type="PANTHER" id="PTHR15635:SF12">
    <property type="entry name" value="HABP4_PAI-RBP1 DOMAIN-CONTAINING PROTEIN"/>
    <property type="match status" value="1"/>
</dbReference>
<dbReference type="AlphaFoldDB" id="A0A482WTX1"/>
<dbReference type="SMR" id="A0A482WTX1"/>
<feature type="compositionally biased region" description="Basic and acidic residues" evidence="3">
    <location>
        <begin position="52"/>
        <end position="72"/>
    </location>
</feature>
<feature type="compositionally biased region" description="Basic and acidic residues" evidence="3">
    <location>
        <begin position="186"/>
        <end position="239"/>
    </location>
</feature>
<feature type="compositionally biased region" description="Polar residues" evidence="3">
    <location>
        <begin position="489"/>
        <end position="498"/>
    </location>
</feature>
<proteinExistence type="predicted"/>
<accession>A0A482WTX1</accession>
<feature type="region of interest" description="Disordered" evidence="3">
    <location>
        <begin position="36"/>
        <end position="400"/>
    </location>
</feature>
<evidence type="ECO:0000256" key="3">
    <source>
        <dbReference type="SAM" id="MobiDB-lite"/>
    </source>
</evidence>
<evidence type="ECO:0000313" key="4">
    <source>
        <dbReference type="EMBL" id="RZF36746.1"/>
    </source>
</evidence>
<dbReference type="EMBL" id="QKKF02025899">
    <property type="protein sequence ID" value="RZF36746.1"/>
    <property type="molecule type" value="Genomic_DNA"/>
</dbReference>
<dbReference type="PANTHER" id="PTHR15635">
    <property type="entry name" value="COILED-COIL DOMAIN CONTAINING PROTEIN 9"/>
    <property type="match status" value="1"/>
</dbReference>
<evidence type="ECO:0000313" key="5">
    <source>
        <dbReference type="Proteomes" id="UP000291343"/>
    </source>
</evidence>
<feature type="compositionally biased region" description="Polar residues" evidence="3">
    <location>
        <begin position="797"/>
        <end position="806"/>
    </location>
</feature>
<feature type="compositionally biased region" description="Polar residues" evidence="3">
    <location>
        <begin position="471"/>
        <end position="480"/>
    </location>
</feature>
<feature type="region of interest" description="Disordered" evidence="3">
    <location>
        <begin position="797"/>
        <end position="832"/>
    </location>
</feature>